<dbReference type="InterPro" id="IPR052734">
    <property type="entry name" value="Nod_factor_acetyltransferase"/>
</dbReference>
<dbReference type="AlphaFoldDB" id="A0A3E5FE25"/>
<protein>
    <submittedName>
        <fullName evidence="1">Acyltransferase</fullName>
    </submittedName>
</protein>
<dbReference type="InterPro" id="IPR002656">
    <property type="entry name" value="Acyl_transf_3_dom"/>
</dbReference>
<dbReference type="Pfam" id="PF01757">
    <property type="entry name" value="Acyl_transf_3"/>
    <property type="match status" value="1"/>
</dbReference>
<proteinExistence type="predicted"/>
<dbReference type="PANTHER" id="PTHR37312">
    <property type="entry name" value="MEMBRANE-BOUND ACYLTRANSFERASE YKRP-RELATED"/>
    <property type="match status" value="1"/>
</dbReference>
<name>A0A3E5FE25_PHOVU</name>
<dbReference type="EMBL" id="WCIF01000046">
    <property type="protein sequence ID" value="KAB5431821.1"/>
    <property type="molecule type" value="Genomic_DNA"/>
</dbReference>
<evidence type="ECO:0000313" key="2">
    <source>
        <dbReference type="Proteomes" id="UP000462885"/>
    </source>
</evidence>
<dbReference type="GO" id="GO:0016747">
    <property type="term" value="F:acyltransferase activity, transferring groups other than amino-acyl groups"/>
    <property type="evidence" value="ECO:0007669"/>
    <property type="project" value="InterPro"/>
</dbReference>
<keyword evidence="1" id="KW-0012">Acyltransferase</keyword>
<gene>
    <name evidence="1" type="ORF">F9Z94_21605</name>
</gene>
<dbReference type="PANTHER" id="PTHR37312:SF1">
    <property type="entry name" value="MEMBRANE-BOUND ACYLTRANSFERASE YKRP-RELATED"/>
    <property type="match status" value="1"/>
</dbReference>
<comment type="caution">
    <text evidence="1">The sequence shown here is derived from an EMBL/GenBank/DDBJ whole genome shotgun (WGS) entry which is preliminary data.</text>
</comment>
<keyword evidence="1" id="KW-0808">Transferase</keyword>
<sequence length="366" mass="42122">MYIKNILNPILRNVSTADILKSIKVLWNRNQIPSIMSNRERTIESKGRIEFIDLAKGICILLVVMIHVGVPEYIPGLYAAKVPIFFLLSGLFFLKKVNFFLRGGYWNKLCTTIVIPFLAYYLISYAMFYVIDRVIPNVLGGKQDFSIIDVFRQRNLFNGPLWFLICLAEVEALLYVVWKCIRTNMMKCAFISSLAILGFLLASYKIFIPMWLDTAMVASLFFYFGILISETNFLIKGTKSLYLVLGAVICYLIYIFFPVKISMSVNYYSNTYLTVVSGMAIVVFILLVCKLVNQILVINWIGRNSLVLLCTHHLVYRPIKYFLIHFGYDYPLLLFVLTIIVEIPIIFIINRYFPVLAGKGKLVVRS</sequence>
<dbReference type="Proteomes" id="UP000462885">
    <property type="component" value="Unassembled WGS sequence"/>
</dbReference>
<organism evidence="1 2">
    <name type="scientific">Phocaeicola vulgatus</name>
    <name type="common">Bacteroides vulgatus</name>
    <dbReference type="NCBI Taxonomy" id="821"/>
    <lineage>
        <taxon>Bacteria</taxon>
        <taxon>Pseudomonadati</taxon>
        <taxon>Bacteroidota</taxon>
        <taxon>Bacteroidia</taxon>
        <taxon>Bacteroidales</taxon>
        <taxon>Bacteroidaceae</taxon>
        <taxon>Phocaeicola</taxon>
    </lineage>
</organism>
<evidence type="ECO:0000313" key="1">
    <source>
        <dbReference type="EMBL" id="KAB5431821.1"/>
    </source>
</evidence>
<accession>A0A3E5FE25</accession>
<reference evidence="1 2" key="1">
    <citation type="submission" date="2019-10" db="EMBL/GenBank/DDBJ databases">
        <title>Genome Sequence and Assembly of iSURF_14.</title>
        <authorList>
            <person name="Wucher B.R."/>
            <person name="Ruoff K.L."/>
            <person name="Price C.E."/>
            <person name="Valls R.R."/>
            <person name="O'Toole G.A."/>
        </authorList>
    </citation>
    <scope>NUCLEOTIDE SEQUENCE [LARGE SCALE GENOMIC DNA]</scope>
    <source>
        <strain evidence="1 2">ANK132K_3B</strain>
    </source>
</reference>